<gene>
    <name evidence="2" type="ordered locus">Bcell_1266</name>
</gene>
<dbReference type="Proteomes" id="UP000001401">
    <property type="component" value="Chromosome"/>
</dbReference>
<proteinExistence type="predicted"/>
<protein>
    <submittedName>
        <fullName evidence="2">GCN5-related N-acetyltransferase</fullName>
    </submittedName>
</protein>
<dbReference type="AlphaFoldDB" id="E6TSM3"/>
<dbReference type="EMBL" id="CP002394">
    <property type="protein sequence ID" value="ADU29531.1"/>
    <property type="molecule type" value="Genomic_DNA"/>
</dbReference>
<sequence>MNFFIENLDDKMAKQILSWKYEKPYDFYNNEVSEEALNELLDGSYKAITTDNGDLVGPTEKVKERHFFSALDLIGFFCIGQTAQIPIGHQYGVYREDCVDIGLGMHPDYVGKGYGFDFCTYIIKNINENFEGMALRLSVATFNKRAIHLYEKLGFVKKDKFNTPRAEFMTMMMDR</sequence>
<reference evidence="2 3" key="1">
    <citation type="submission" date="2010-12" db="EMBL/GenBank/DDBJ databases">
        <title>Complete sequence of Bacillus cellulosilyticus DSM 2522.</title>
        <authorList>
            <consortium name="US DOE Joint Genome Institute"/>
            <person name="Lucas S."/>
            <person name="Copeland A."/>
            <person name="Lapidus A."/>
            <person name="Cheng J.-F."/>
            <person name="Bruce D."/>
            <person name="Goodwin L."/>
            <person name="Pitluck S."/>
            <person name="Chertkov O."/>
            <person name="Detter J.C."/>
            <person name="Han C."/>
            <person name="Tapia R."/>
            <person name="Land M."/>
            <person name="Hauser L."/>
            <person name="Jeffries C."/>
            <person name="Kyrpides N."/>
            <person name="Ivanova N."/>
            <person name="Mikhailova N."/>
            <person name="Brumm P."/>
            <person name="Mead D."/>
            <person name="Woyke T."/>
        </authorList>
    </citation>
    <scope>NUCLEOTIDE SEQUENCE [LARGE SCALE GENOMIC DNA]</scope>
    <source>
        <strain evidence="3">ATCC 21833 / DSM 2522 / FERM P-1141 / JCM 9156 / N-4</strain>
    </source>
</reference>
<dbReference type="RefSeq" id="WP_013487871.1">
    <property type="nucleotide sequence ID" value="NC_014829.1"/>
</dbReference>
<dbReference type="Gene3D" id="3.40.630.30">
    <property type="match status" value="1"/>
</dbReference>
<dbReference type="HOGENOM" id="CLU_114564_0_1_9"/>
<keyword evidence="2" id="KW-0808">Transferase</keyword>
<dbReference type="STRING" id="649639.Bcell_1266"/>
<name>E6TSM3_EVAC2</name>
<evidence type="ECO:0000313" key="2">
    <source>
        <dbReference type="EMBL" id="ADU29531.1"/>
    </source>
</evidence>
<keyword evidence="3" id="KW-1185">Reference proteome</keyword>
<accession>E6TSM3</accession>
<dbReference type="SUPFAM" id="SSF55729">
    <property type="entry name" value="Acyl-CoA N-acyltransferases (Nat)"/>
    <property type="match status" value="1"/>
</dbReference>
<dbReference type="Pfam" id="PF00583">
    <property type="entry name" value="Acetyltransf_1"/>
    <property type="match status" value="1"/>
</dbReference>
<evidence type="ECO:0000259" key="1">
    <source>
        <dbReference type="PROSITE" id="PS51186"/>
    </source>
</evidence>
<dbReference type="GO" id="GO:0016747">
    <property type="term" value="F:acyltransferase activity, transferring groups other than amino-acyl groups"/>
    <property type="evidence" value="ECO:0007669"/>
    <property type="project" value="InterPro"/>
</dbReference>
<evidence type="ECO:0000313" key="3">
    <source>
        <dbReference type="Proteomes" id="UP000001401"/>
    </source>
</evidence>
<organism evidence="2 3">
    <name type="scientific">Evansella cellulosilytica (strain ATCC 21833 / DSM 2522 / FERM P-1141 / JCM 9156 / N-4)</name>
    <name type="common">Bacillus cellulosilyticus</name>
    <dbReference type="NCBI Taxonomy" id="649639"/>
    <lineage>
        <taxon>Bacteria</taxon>
        <taxon>Bacillati</taxon>
        <taxon>Bacillota</taxon>
        <taxon>Bacilli</taxon>
        <taxon>Bacillales</taxon>
        <taxon>Bacillaceae</taxon>
        <taxon>Evansella</taxon>
    </lineage>
</organism>
<dbReference type="OrthoDB" id="423921at2"/>
<dbReference type="InterPro" id="IPR016181">
    <property type="entry name" value="Acyl_CoA_acyltransferase"/>
</dbReference>
<dbReference type="PROSITE" id="PS51186">
    <property type="entry name" value="GNAT"/>
    <property type="match status" value="1"/>
</dbReference>
<dbReference type="KEGG" id="bco:Bcell_1266"/>
<feature type="domain" description="N-acetyltransferase" evidence="1">
    <location>
        <begin position="35"/>
        <end position="174"/>
    </location>
</feature>
<dbReference type="eggNOG" id="COG1670">
    <property type="taxonomic scope" value="Bacteria"/>
</dbReference>
<dbReference type="InterPro" id="IPR000182">
    <property type="entry name" value="GNAT_dom"/>
</dbReference>